<dbReference type="SUPFAM" id="SSF52540">
    <property type="entry name" value="P-loop containing nucleoside triphosphate hydrolases"/>
    <property type="match status" value="1"/>
</dbReference>
<comment type="caution">
    <text evidence="1">The sequence shown here is derived from an EMBL/GenBank/DDBJ whole genome shotgun (WGS) entry which is preliminary data.</text>
</comment>
<dbReference type="AlphaFoldDB" id="A0A3E0HG89"/>
<reference evidence="1 2" key="1">
    <citation type="submission" date="2018-08" db="EMBL/GenBank/DDBJ databases">
        <title>Genomic Encyclopedia of Archaeal and Bacterial Type Strains, Phase II (KMG-II): from individual species to whole genera.</title>
        <authorList>
            <person name="Goeker M."/>
        </authorList>
    </citation>
    <scope>NUCLEOTIDE SEQUENCE [LARGE SCALE GENOMIC DNA]</scope>
    <source>
        <strain evidence="1 2">DSM 45791</strain>
    </source>
</reference>
<proteinExistence type="predicted"/>
<name>A0A3E0HG89_9PSEU</name>
<dbReference type="InterPro" id="IPR027417">
    <property type="entry name" value="P-loop_NTPase"/>
</dbReference>
<dbReference type="Gene3D" id="3.40.50.300">
    <property type="entry name" value="P-loop containing nucleotide triphosphate hydrolases"/>
    <property type="match status" value="1"/>
</dbReference>
<protein>
    <submittedName>
        <fullName evidence="1">AAA domain-containing protein</fullName>
    </submittedName>
</protein>
<evidence type="ECO:0000313" key="2">
    <source>
        <dbReference type="Proteomes" id="UP000256269"/>
    </source>
</evidence>
<gene>
    <name evidence="1" type="ORF">BCF44_108262</name>
</gene>
<dbReference type="Pfam" id="PF13671">
    <property type="entry name" value="AAA_33"/>
    <property type="match status" value="1"/>
</dbReference>
<organism evidence="1 2">
    <name type="scientific">Kutzneria buriramensis</name>
    <dbReference type="NCBI Taxonomy" id="1045776"/>
    <lineage>
        <taxon>Bacteria</taxon>
        <taxon>Bacillati</taxon>
        <taxon>Actinomycetota</taxon>
        <taxon>Actinomycetes</taxon>
        <taxon>Pseudonocardiales</taxon>
        <taxon>Pseudonocardiaceae</taxon>
        <taxon>Kutzneria</taxon>
    </lineage>
</organism>
<evidence type="ECO:0000313" key="1">
    <source>
        <dbReference type="EMBL" id="REH44782.1"/>
    </source>
</evidence>
<dbReference type="Proteomes" id="UP000256269">
    <property type="component" value="Unassembled WGS sequence"/>
</dbReference>
<keyword evidence="2" id="KW-1185">Reference proteome</keyword>
<dbReference type="EMBL" id="QUNO01000008">
    <property type="protein sequence ID" value="REH44782.1"/>
    <property type="molecule type" value="Genomic_DNA"/>
</dbReference>
<accession>A0A3E0HG89</accession>
<sequence>MLVLNGPAGIGKSTVARELAARTANGAWIEGDALKAFVVTRDRHRPRGLSFRVAGAATGVYLDAGFELVVFDFVFHDADMVEQFSRTLPAGADLHVVTLWADLATVTAREKGRPGREPLREMVAVHWRKVRDNLFELGAVVSADGPVADVVLAVERAVDGRVGAYPRPERG</sequence>
<dbReference type="RefSeq" id="WP_170217720.1">
    <property type="nucleotide sequence ID" value="NZ_CP144375.1"/>
</dbReference>